<feature type="transmembrane region" description="Helical" evidence="1">
    <location>
        <begin position="14"/>
        <end position="30"/>
    </location>
</feature>
<organism evidence="2 3">
    <name type="scientific">Clostridium bovifaecis</name>
    <dbReference type="NCBI Taxonomy" id="2184719"/>
    <lineage>
        <taxon>Bacteria</taxon>
        <taxon>Bacillati</taxon>
        <taxon>Bacillota</taxon>
        <taxon>Clostridia</taxon>
        <taxon>Eubacteriales</taxon>
        <taxon>Clostridiaceae</taxon>
        <taxon>Clostridium</taxon>
    </lineage>
</organism>
<dbReference type="EMBL" id="CP046522">
    <property type="protein sequence ID" value="QGU95352.1"/>
    <property type="molecule type" value="Genomic_DNA"/>
</dbReference>
<feature type="transmembrane region" description="Helical" evidence="1">
    <location>
        <begin position="42"/>
        <end position="62"/>
    </location>
</feature>
<keyword evidence="3" id="KW-1185">Reference proteome</keyword>
<evidence type="ECO:0000313" key="2">
    <source>
        <dbReference type="EMBL" id="QGU95352.1"/>
    </source>
</evidence>
<reference evidence="2 3" key="1">
    <citation type="submission" date="2019-12" db="EMBL/GenBank/DDBJ databases">
        <title>Genome sequenceing of Clostridium bovifaecis.</title>
        <authorList>
            <person name="Yao Y."/>
        </authorList>
    </citation>
    <scope>NUCLEOTIDE SEQUENCE [LARGE SCALE GENOMIC DNA]</scope>
    <source>
        <strain evidence="2 3">BXX</strain>
    </source>
</reference>
<dbReference type="Proteomes" id="UP000422764">
    <property type="component" value="Chromosome"/>
</dbReference>
<dbReference type="AlphaFoldDB" id="A0A6I6ENS7"/>
<accession>A0A6I6ENS7</accession>
<proteinExistence type="predicted"/>
<evidence type="ECO:0000313" key="3">
    <source>
        <dbReference type="Proteomes" id="UP000422764"/>
    </source>
</evidence>
<evidence type="ECO:0000256" key="1">
    <source>
        <dbReference type="SAM" id="Phobius"/>
    </source>
</evidence>
<keyword evidence="1" id="KW-0472">Membrane</keyword>
<evidence type="ECO:0008006" key="4">
    <source>
        <dbReference type="Google" id="ProtNLM"/>
    </source>
</evidence>
<protein>
    <recommendedName>
        <fullName evidence="4">Prolipoprotein diacylglyceryl transferase</fullName>
    </recommendedName>
</protein>
<name>A0A6I6ENS7_9CLOT</name>
<keyword evidence="1" id="KW-1133">Transmembrane helix</keyword>
<gene>
    <name evidence="2" type="ORF">GOM49_09860</name>
</gene>
<sequence>MTIVYDRGFNLNEWFVIILSITGLILAWRFRNRFSAKELIVYFMYGFFIGTVFDHIIGIAPFDFYDINDSSLYELTDF</sequence>
<keyword evidence="1" id="KW-0812">Transmembrane</keyword>